<organism evidence="2 3">
    <name type="scientific">Streptomyces synnematoformans</name>
    <dbReference type="NCBI Taxonomy" id="415721"/>
    <lineage>
        <taxon>Bacteria</taxon>
        <taxon>Bacillati</taxon>
        <taxon>Actinomycetota</taxon>
        <taxon>Actinomycetes</taxon>
        <taxon>Kitasatosporales</taxon>
        <taxon>Streptomycetaceae</taxon>
        <taxon>Streptomyces</taxon>
    </lineage>
</organism>
<dbReference type="PANTHER" id="PTHR10948">
    <property type="entry name" value="TRANSPOSASE"/>
    <property type="match status" value="1"/>
</dbReference>
<protein>
    <recommendedName>
        <fullName evidence="1">Transposase IS30-like HTH domain-containing protein</fullName>
    </recommendedName>
</protein>
<dbReference type="InterPro" id="IPR051917">
    <property type="entry name" value="Transposase-Integrase"/>
</dbReference>
<dbReference type="Pfam" id="PF13936">
    <property type="entry name" value="HTH_38"/>
    <property type="match status" value="1"/>
</dbReference>
<gene>
    <name evidence="2" type="ORF">GCM10009802_27990</name>
</gene>
<evidence type="ECO:0000259" key="1">
    <source>
        <dbReference type="Pfam" id="PF13936"/>
    </source>
</evidence>
<proteinExistence type="predicted"/>
<sequence>MPKYPPNKMPTAVKQRYFELLREGYKGAAAARVVGVSASCGSHWFIEAGSMTVPDPGPISPRFLTQQDRIAIADGLHAKQTVKTIAASIGKSFQTVYREIKRNAKSDGSYHPWWAHNQALLRRQRPKEEKLRSSGPLRTLVREKLTEKWSPQQIARHLAREYADVPALRFLGGF</sequence>
<dbReference type="PANTHER" id="PTHR10948:SF23">
    <property type="entry name" value="TRANSPOSASE INSI FOR INSERTION SEQUENCE ELEMENT IS30A-RELATED"/>
    <property type="match status" value="1"/>
</dbReference>
<dbReference type="InterPro" id="IPR025246">
    <property type="entry name" value="IS30-like_HTH"/>
</dbReference>
<evidence type="ECO:0000313" key="3">
    <source>
        <dbReference type="Proteomes" id="UP001500443"/>
    </source>
</evidence>
<keyword evidence="3" id="KW-1185">Reference proteome</keyword>
<dbReference type="Proteomes" id="UP001500443">
    <property type="component" value="Unassembled WGS sequence"/>
</dbReference>
<comment type="caution">
    <text evidence="2">The sequence shown here is derived from an EMBL/GenBank/DDBJ whole genome shotgun (WGS) entry which is preliminary data.</text>
</comment>
<feature type="domain" description="Transposase IS30-like HTH" evidence="1">
    <location>
        <begin position="61"/>
        <end position="103"/>
    </location>
</feature>
<dbReference type="EMBL" id="BAAAPF010000074">
    <property type="protein sequence ID" value="GAA2123584.1"/>
    <property type="molecule type" value="Genomic_DNA"/>
</dbReference>
<evidence type="ECO:0000313" key="2">
    <source>
        <dbReference type="EMBL" id="GAA2123584.1"/>
    </source>
</evidence>
<reference evidence="3" key="1">
    <citation type="journal article" date="2019" name="Int. J. Syst. Evol. Microbiol.">
        <title>The Global Catalogue of Microorganisms (GCM) 10K type strain sequencing project: providing services to taxonomists for standard genome sequencing and annotation.</title>
        <authorList>
            <consortium name="The Broad Institute Genomics Platform"/>
            <consortium name="The Broad Institute Genome Sequencing Center for Infectious Disease"/>
            <person name="Wu L."/>
            <person name="Ma J."/>
        </authorList>
    </citation>
    <scope>NUCLEOTIDE SEQUENCE [LARGE SCALE GENOMIC DNA]</scope>
    <source>
        <strain evidence="3">JCM 15481</strain>
    </source>
</reference>
<accession>A0ABP5JW37</accession>
<name>A0ABP5JW37_9ACTN</name>